<evidence type="ECO:0000313" key="9">
    <source>
        <dbReference type="Proteomes" id="UP000093352"/>
    </source>
</evidence>
<reference evidence="7" key="2">
    <citation type="submission" date="2018-07" db="EMBL/GenBank/DDBJ databases">
        <authorList>
            <person name="Quirk P.G."/>
            <person name="Krulwich T.A."/>
        </authorList>
    </citation>
    <scope>NUCLEOTIDE SEQUENCE</scope>
    <source>
        <strain evidence="7">CCRI-22567</strain>
    </source>
</reference>
<evidence type="ECO:0000256" key="3">
    <source>
        <dbReference type="ARBA" id="ARBA00023157"/>
    </source>
</evidence>
<evidence type="ECO:0000313" key="7">
    <source>
        <dbReference type="EMBL" id="RDY20973.1"/>
    </source>
</evidence>
<keyword evidence="1 6" id="KW-0963">Cytoplasm</keyword>
<evidence type="ECO:0000313" key="10">
    <source>
        <dbReference type="Proteomes" id="UP000319424"/>
    </source>
</evidence>
<dbReference type="InterPro" id="IPR016154">
    <property type="entry name" value="Heat_shock_Hsp33_C"/>
</dbReference>
<dbReference type="InterPro" id="IPR000397">
    <property type="entry name" value="Heat_shock_Hsp33"/>
</dbReference>
<dbReference type="EMBL" id="VJXW01000004">
    <property type="protein sequence ID" value="TRW27690.1"/>
    <property type="molecule type" value="Genomic_DNA"/>
</dbReference>
<reference evidence="8 10" key="3">
    <citation type="submission" date="2019-07" db="EMBL/GenBank/DDBJ databases">
        <title>Criibacterium bergeronii gen. nov., sp. nov. isolated from human clinical samples.</title>
        <authorList>
            <person name="Maheux A.F."/>
            <person name="Boudreau D.K."/>
            <person name="Berube E."/>
            <person name="Brodeur S."/>
            <person name="Bernard K.A."/>
            <person name="Abed J.Y."/>
            <person name="Ducrey E."/>
            <person name="Guay E.F."/>
            <person name="Raymond F."/>
            <person name="Corbeil J."/>
            <person name="Domingo M.-C."/>
            <person name="Roy P.H."/>
            <person name="Boissinot M."/>
            <person name="Tocheva E.I."/>
            <person name="Omar R.F."/>
        </authorList>
    </citation>
    <scope>NUCLEOTIDE SEQUENCE [LARGE SCALE GENOMIC DNA]</scope>
    <source>
        <strain evidence="8 10">CCRI-24246</strain>
    </source>
</reference>
<protein>
    <recommendedName>
        <fullName evidence="6">33 kDa chaperonin</fullName>
    </recommendedName>
    <alternativeName>
        <fullName evidence="6">Heat shock protein 33 homolog</fullName>
        <shortName evidence="6">HSP33</shortName>
    </alternativeName>
</protein>
<dbReference type="NCBIfam" id="NF001033">
    <property type="entry name" value="PRK00114.1"/>
    <property type="match status" value="1"/>
</dbReference>
<evidence type="ECO:0000256" key="5">
    <source>
        <dbReference type="ARBA" id="ARBA00023284"/>
    </source>
</evidence>
<evidence type="ECO:0000313" key="8">
    <source>
        <dbReference type="EMBL" id="TRW27690.1"/>
    </source>
</evidence>
<evidence type="ECO:0000256" key="6">
    <source>
        <dbReference type="HAMAP-Rule" id="MF_00117"/>
    </source>
</evidence>
<evidence type="ECO:0000256" key="4">
    <source>
        <dbReference type="ARBA" id="ARBA00023186"/>
    </source>
</evidence>
<dbReference type="RefSeq" id="WP_068913280.1">
    <property type="nucleotide sequence ID" value="NZ_MBEW02000015.1"/>
</dbReference>
<dbReference type="OrthoDB" id="9776534at2"/>
<reference evidence="7 9" key="1">
    <citation type="journal article" date="2016" name="Genome Announc.">
        <title>Draft Genome Sequence of Criibacterium bergeronii gen. nov., sp. nov., Strain CCRI-22567T, Isolated from a Vaginal Sample from a Woman with Bacterial Vaginosis.</title>
        <authorList>
            <person name="Maheux A.F."/>
            <person name="Berube E."/>
            <person name="Boudreau D.K."/>
            <person name="Raymond F."/>
            <person name="Corbeil J."/>
            <person name="Roy P.H."/>
            <person name="Boissinot M."/>
            <person name="Omar R.F."/>
        </authorList>
    </citation>
    <scope>NUCLEOTIDE SEQUENCE [LARGE SCALE GENOMIC DNA]</scope>
    <source>
        <strain evidence="7 9">CCRI-22567</strain>
    </source>
</reference>
<dbReference type="GO" id="GO:0044183">
    <property type="term" value="F:protein folding chaperone"/>
    <property type="evidence" value="ECO:0007669"/>
    <property type="project" value="TreeGrafter"/>
</dbReference>
<proteinExistence type="inferred from homology"/>
<feature type="disulfide bond" description="Redox-active" evidence="6">
    <location>
        <begin position="271"/>
        <end position="274"/>
    </location>
</feature>
<dbReference type="Gene3D" id="3.55.30.10">
    <property type="entry name" value="Hsp33 domain"/>
    <property type="match status" value="1"/>
</dbReference>
<gene>
    <name evidence="6" type="primary">hslO</name>
    <name evidence="7" type="ORF">BBG48_007135</name>
    <name evidence="8" type="ORF">FL857_03720</name>
</gene>
<name>A0A371IKI0_9FIRM</name>
<dbReference type="PIRSF" id="PIRSF005261">
    <property type="entry name" value="Heat_shock_Hsp33"/>
    <property type="match status" value="1"/>
</dbReference>
<dbReference type="EMBL" id="MBEW02000015">
    <property type="protein sequence ID" value="RDY20973.1"/>
    <property type="molecule type" value="Genomic_DNA"/>
</dbReference>
<comment type="PTM">
    <text evidence="6">Under oxidizing conditions two disulfide bonds are formed involving the reactive cysteines. Under reducing conditions zinc is bound to the reactive cysteines and the protein is inactive.</text>
</comment>
<dbReference type="SUPFAM" id="SSF118352">
    <property type="entry name" value="HSP33 redox switch-like"/>
    <property type="match status" value="1"/>
</dbReference>
<keyword evidence="2 6" id="KW-0862">Zinc</keyword>
<dbReference type="HAMAP" id="MF_00117">
    <property type="entry name" value="HslO"/>
    <property type="match status" value="1"/>
</dbReference>
<keyword evidence="4 6" id="KW-0143">Chaperone</keyword>
<dbReference type="InterPro" id="IPR016153">
    <property type="entry name" value="Heat_shock_Hsp33_N"/>
</dbReference>
<keyword evidence="9" id="KW-1185">Reference proteome</keyword>
<keyword evidence="3 6" id="KW-1015">Disulfide bond</keyword>
<comment type="similarity">
    <text evidence="6">Belongs to the HSP33 family.</text>
</comment>
<dbReference type="CDD" id="cd00498">
    <property type="entry name" value="Hsp33"/>
    <property type="match status" value="1"/>
</dbReference>
<dbReference type="Pfam" id="PF01430">
    <property type="entry name" value="HSP33"/>
    <property type="match status" value="1"/>
</dbReference>
<dbReference type="AlphaFoldDB" id="A0A371IKI0"/>
<feature type="disulfide bond" description="Redox-active" evidence="6">
    <location>
        <begin position="238"/>
        <end position="240"/>
    </location>
</feature>
<sequence>MDYMITAIDSSKQVCVCAIKTTEMVEQMRKYHDTYPVVSAAIGRTMTAASMMGLSMKDIGSKLSIIIKGDGPIGTITVTSDSRGYVKATANKYDIDMPARESDGKLDVRRAVGQNGVITVVKDLGMKEPYVGKAPIVSGEIAQDIAYYLSTSEQINSSVGLGVLVDVDYTIKHAGGFLVSLLPFAKEETIQKLEQNLSKIKSVTKMMQEGKTPEDIAAIILDGMGMEILAKDEVKYECDCNVDRIKQILVTIGKDELQKIYDEDGQLEMQCHFCDKKYNFNKEELKEIIQQL</sequence>
<dbReference type="PANTHER" id="PTHR30111:SF1">
    <property type="entry name" value="33 KDA CHAPERONIN"/>
    <property type="match status" value="1"/>
</dbReference>
<dbReference type="Gene3D" id="3.90.1280.10">
    <property type="entry name" value="HSP33 redox switch-like"/>
    <property type="match status" value="1"/>
</dbReference>
<comment type="function">
    <text evidence="6">Redox regulated molecular chaperone. Protects both thermally unfolding and oxidatively damaged proteins from irreversible aggregation. Plays an important role in the bacterial defense system toward oxidative stress.</text>
</comment>
<dbReference type="Proteomes" id="UP000093352">
    <property type="component" value="Unassembled WGS sequence"/>
</dbReference>
<dbReference type="GO" id="GO:0005737">
    <property type="term" value="C:cytoplasm"/>
    <property type="evidence" value="ECO:0007669"/>
    <property type="project" value="UniProtKB-SubCell"/>
</dbReference>
<keyword evidence="5 6" id="KW-0676">Redox-active center</keyword>
<organism evidence="7 9">
    <name type="scientific">Criibacterium bergeronii</name>
    <dbReference type="NCBI Taxonomy" id="1871336"/>
    <lineage>
        <taxon>Bacteria</taxon>
        <taxon>Bacillati</taxon>
        <taxon>Bacillota</taxon>
        <taxon>Clostridia</taxon>
        <taxon>Peptostreptococcales</taxon>
        <taxon>Filifactoraceae</taxon>
        <taxon>Criibacterium</taxon>
    </lineage>
</organism>
<dbReference type="GO" id="GO:0051082">
    <property type="term" value="F:unfolded protein binding"/>
    <property type="evidence" value="ECO:0007669"/>
    <property type="project" value="UniProtKB-UniRule"/>
</dbReference>
<dbReference type="GO" id="GO:0042026">
    <property type="term" value="P:protein refolding"/>
    <property type="evidence" value="ECO:0007669"/>
    <property type="project" value="TreeGrafter"/>
</dbReference>
<dbReference type="SUPFAM" id="SSF64397">
    <property type="entry name" value="Hsp33 domain"/>
    <property type="match status" value="1"/>
</dbReference>
<evidence type="ECO:0000256" key="2">
    <source>
        <dbReference type="ARBA" id="ARBA00022833"/>
    </source>
</evidence>
<comment type="subcellular location">
    <subcellularLocation>
        <location evidence="6">Cytoplasm</location>
    </subcellularLocation>
</comment>
<dbReference type="STRING" id="1871336.BBG48_10080"/>
<comment type="caution">
    <text evidence="7">The sequence shown here is derived from an EMBL/GenBank/DDBJ whole genome shotgun (WGS) entry which is preliminary data.</text>
</comment>
<dbReference type="Proteomes" id="UP000319424">
    <property type="component" value="Unassembled WGS sequence"/>
</dbReference>
<accession>A0A371IKI0</accession>
<evidence type="ECO:0000256" key="1">
    <source>
        <dbReference type="ARBA" id="ARBA00022490"/>
    </source>
</evidence>
<dbReference type="PANTHER" id="PTHR30111">
    <property type="entry name" value="33 KDA CHAPERONIN"/>
    <property type="match status" value="1"/>
</dbReference>